<dbReference type="SUPFAM" id="SSF51126">
    <property type="entry name" value="Pectin lyase-like"/>
    <property type="match status" value="1"/>
</dbReference>
<dbReference type="GO" id="GO:0016798">
    <property type="term" value="F:hydrolase activity, acting on glycosyl bonds"/>
    <property type="evidence" value="ECO:0007669"/>
    <property type="project" value="UniProtKB-KW"/>
</dbReference>
<organism evidence="5 6">
    <name type="scientific">Kineosporia babensis</name>
    <dbReference type="NCBI Taxonomy" id="499548"/>
    <lineage>
        <taxon>Bacteria</taxon>
        <taxon>Bacillati</taxon>
        <taxon>Actinomycetota</taxon>
        <taxon>Actinomycetes</taxon>
        <taxon>Kineosporiales</taxon>
        <taxon>Kineosporiaceae</taxon>
        <taxon>Kineosporia</taxon>
    </lineage>
</organism>
<dbReference type="SMART" id="SM00710">
    <property type="entry name" value="PbH1"/>
    <property type="match status" value="5"/>
</dbReference>
<dbReference type="PANTHER" id="PTHR13817">
    <property type="entry name" value="TITIN"/>
    <property type="match status" value="1"/>
</dbReference>
<dbReference type="Gene3D" id="2.160.20.10">
    <property type="entry name" value="Single-stranded right-handed beta-helix, Pectin lyase-like"/>
    <property type="match status" value="1"/>
</dbReference>
<keyword evidence="2" id="KW-0326">Glycosidase</keyword>
<sequence>MPVAAVLNGVLTSDADGMIPAFAGPDNGPSTVWADHGHSGTRLALTADPKSTGGGGGGGGVSPGELAAALAVKADKTTSITAGTGLAGGGDLTTSRALAVVYGTTAGTATAGNDSRITAIPGLLAGKADVSALATKADLALLASKADLVGGLVPNSQIPPLAITDVWPVANQAEMLALTAQRGDVAVRADNGRTYILRSNTPTVLADWLEVQAVGAVTSVAGKAGNVMLVAADIASGVFDVARLPVGTTTGTVASGADPRFAALAAADGELAAAVQALEQADTEHAAAIDALTQADAELAAEDGILHGRIDDLAARVTALEGSTPPAAEPPGAPTSVVAQPGVRRAGVSFNPPADNGGAAITQYVVRASTGQQATGSSSPILVTGLTEGVAVTFTVAARNSAGEGPQSTASAPVTPIAPPVTPDPPQYEHALGQASFTSSSDTLTLTTTQAAAAGDSIILAIVCNGNPGSMAVVDSSANVYGADGAPVTNGTATAVMIYSSLLVNALPAGSTITITFATARNLAAVQGHVFSGLPSTSVDGIGVGTANSTAALSTGPVTTSYDGDLIFAAWAMAAGDEIPDFEAGDGWTAAGASGAVGGSSRVLFTQYRILPTAATIVPEAEVDSPKNWAGIALAYPPVDTSDQVGSGATGTYTTLLELQAAASIAIQGDVISLAPDTVYSGKLQLAGLRGTAAHPILIQGSATSIIDNGSPSNTGYPLHLDDCHYVHVRGFQVRNSQKGIMVDRSLNCVLEDLEVSQIGHEGIHLRNETSYCIVRRCHVHHTGRIDQRYGEGLYCGTAQSNWGAVQRVPAAMRGYPDVCVGNQFIDCNIHNVTAECMDSKEGTYGCVLRGCTFDGTEIQGANFADSWVDIKGESWVVEGNTGNVIMTNAFEVHEIDNFPAQFRSPYVDGLGNSHPAVRSGRANIFDGNTGNAAPATGYGFMVSLGEGNVVYDTNNIIGAAAGMSDVALTPKP</sequence>
<dbReference type="InterPro" id="IPR012334">
    <property type="entry name" value="Pectin_lyas_fold"/>
</dbReference>
<dbReference type="Proteomes" id="UP001138997">
    <property type="component" value="Unassembled WGS sequence"/>
</dbReference>
<evidence type="ECO:0000256" key="3">
    <source>
        <dbReference type="ARBA" id="ARBA00023326"/>
    </source>
</evidence>
<dbReference type="GO" id="GO:0000272">
    <property type="term" value="P:polysaccharide catabolic process"/>
    <property type="evidence" value="ECO:0007669"/>
    <property type="project" value="UniProtKB-KW"/>
</dbReference>
<keyword evidence="3" id="KW-0624">Polysaccharide degradation</keyword>
<evidence type="ECO:0000313" key="6">
    <source>
        <dbReference type="Proteomes" id="UP001138997"/>
    </source>
</evidence>
<evidence type="ECO:0000256" key="1">
    <source>
        <dbReference type="ARBA" id="ARBA00022737"/>
    </source>
</evidence>
<dbReference type="Gene3D" id="2.60.40.10">
    <property type="entry name" value="Immunoglobulins"/>
    <property type="match status" value="1"/>
</dbReference>
<keyword evidence="3" id="KW-0119">Carbohydrate metabolism</keyword>
<dbReference type="SUPFAM" id="SSF49265">
    <property type="entry name" value="Fibronectin type III"/>
    <property type="match status" value="1"/>
</dbReference>
<gene>
    <name evidence="5" type="ORF">LR394_07895</name>
</gene>
<dbReference type="InterPro" id="IPR050964">
    <property type="entry name" value="Striated_Muscle_Regulatory"/>
</dbReference>
<name>A0A9X1SSM2_9ACTN</name>
<evidence type="ECO:0000259" key="4">
    <source>
        <dbReference type="PROSITE" id="PS50853"/>
    </source>
</evidence>
<protein>
    <submittedName>
        <fullName evidence="5">Right-handed parallel beta-helix repeat-containing protein</fullName>
    </submittedName>
</protein>
<keyword evidence="6" id="KW-1185">Reference proteome</keyword>
<evidence type="ECO:0000256" key="2">
    <source>
        <dbReference type="ARBA" id="ARBA00023295"/>
    </source>
</evidence>
<dbReference type="SMART" id="SM00060">
    <property type="entry name" value="FN3"/>
    <property type="match status" value="1"/>
</dbReference>
<dbReference type="InterPro" id="IPR011050">
    <property type="entry name" value="Pectin_lyase_fold/virulence"/>
</dbReference>
<keyword evidence="2" id="KW-0378">Hydrolase</keyword>
<feature type="domain" description="Fibronectin type-III" evidence="4">
    <location>
        <begin position="330"/>
        <end position="420"/>
    </location>
</feature>
<dbReference type="PANTHER" id="PTHR13817:SF73">
    <property type="entry name" value="FIBRONECTIN TYPE-III DOMAIN-CONTAINING PROTEIN"/>
    <property type="match status" value="1"/>
</dbReference>
<accession>A0A9X1SSM2</accession>
<dbReference type="InterPro" id="IPR006626">
    <property type="entry name" value="PbH1"/>
</dbReference>
<proteinExistence type="predicted"/>
<keyword evidence="1" id="KW-0677">Repeat</keyword>
<dbReference type="CDD" id="cd00063">
    <property type="entry name" value="FN3"/>
    <property type="match status" value="1"/>
</dbReference>
<dbReference type="RefSeq" id="WP_231439988.1">
    <property type="nucleotide sequence ID" value="NZ_JAJOMB010000003.1"/>
</dbReference>
<comment type="caution">
    <text evidence="5">The sequence shown here is derived from an EMBL/GenBank/DDBJ whole genome shotgun (WGS) entry which is preliminary data.</text>
</comment>
<dbReference type="InterPro" id="IPR036116">
    <property type="entry name" value="FN3_sf"/>
</dbReference>
<dbReference type="InterPro" id="IPR013783">
    <property type="entry name" value="Ig-like_fold"/>
</dbReference>
<reference evidence="5" key="1">
    <citation type="submission" date="2021-11" db="EMBL/GenBank/DDBJ databases">
        <title>Streptomyces corallinus and Kineosporia corallina sp. nov., two new coral-derived marine actinobacteria.</title>
        <authorList>
            <person name="Buangrab K."/>
            <person name="Sutthacheep M."/>
            <person name="Yeemin T."/>
            <person name="Harunari E."/>
            <person name="Igarashi Y."/>
            <person name="Sripreechasak P."/>
            <person name="Kanchanasin P."/>
            <person name="Tanasupawat S."/>
            <person name="Phongsopitanun W."/>
        </authorList>
    </citation>
    <scope>NUCLEOTIDE SEQUENCE</scope>
    <source>
        <strain evidence="5">JCM 31032</strain>
    </source>
</reference>
<dbReference type="Pfam" id="PF13229">
    <property type="entry name" value="Beta_helix"/>
    <property type="match status" value="1"/>
</dbReference>
<dbReference type="InterPro" id="IPR039448">
    <property type="entry name" value="Beta_helix"/>
</dbReference>
<evidence type="ECO:0000313" key="5">
    <source>
        <dbReference type="EMBL" id="MCD5310812.1"/>
    </source>
</evidence>
<dbReference type="Pfam" id="PF00041">
    <property type="entry name" value="fn3"/>
    <property type="match status" value="1"/>
</dbReference>
<dbReference type="AlphaFoldDB" id="A0A9X1SSM2"/>
<dbReference type="EMBL" id="JAJOMB010000003">
    <property type="protein sequence ID" value="MCD5310812.1"/>
    <property type="molecule type" value="Genomic_DNA"/>
</dbReference>
<dbReference type="InterPro" id="IPR003961">
    <property type="entry name" value="FN3_dom"/>
</dbReference>
<dbReference type="PROSITE" id="PS50853">
    <property type="entry name" value="FN3"/>
    <property type="match status" value="1"/>
</dbReference>